<organism evidence="1 2">
    <name type="scientific">Candidatus Ornithobacterium hominis</name>
    <dbReference type="NCBI Taxonomy" id="2497989"/>
    <lineage>
        <taxon>Bacteria</taxon>
        <taxon>Pseudomonadati</taxon>
        <taxon>Bacteroidota</taxon>
        <taxon>Flavobacteriia</taxon>
        <taxon>Flavobacteriales</taxon>
        <taxon>Weeksellaceae</taxon>
        <taxon>Ornithobacterium</taxon>
    </lineage>
</organism>
<dbReference type="EC" id="2.3.1.30" evidence="1"/>
<dbReference type="Gene3D" id="2.160.10.10">
    <property type="entry name" value="Hexapeptide repeat proteins"/>
    <property type="match status" value="1"/>
</dbReference>
<name>A0A383TWN1_9FLAO</name>
<dbReference type="PANTHER" id="PTHR42811">
    <property type="entry name" value="SERINE ACETYLTRANSFERASE"/>
    <property type="match status" value="1"/>
</dbReference>
<dbReference type="AlphaFoldDB" id="A0A383TWN1"/>
<dbReference type="GO" id="GO:0009001">
    <property type="term" value="F:serine O-acetyltransferase activity"/>
    <property type="evidence" value="ECO:0007669"/>
    <property type="project" value="UniProtKB-EC"/>
</dbReference>
<sequence length="191" mass="21580">MEIIDFVSFLLKKVFKPIEIPNAFVEEALEITTKDVNYHFPLLEREFIIQNITCNNNELAIFLYRLGNICRKYERKDLLPQLHWLLKECCSCELYFNTEIDTGFYIVHGEGTVIGSRNTIGKGFKIYQGCTVGHRKSTPQEKGCTIGDNVTLFANSSIIGPIFIGAGGTIGAHCIITKDIPPNTIITFNRK</sequence>
<keyword evidence="1" id="KW-0012">Acyltransferase</keyword>
<evidence type="ECO:0000313" key="2">
    <source>
        <dbReference type="Proteomes" id="UP000262142"/>
    </source>
</evidence>
<keyword evidence="2" id="KW-1185">Reference proteome</keyword>
<protein>
    <submittedName>
        <fullName evidence="1">Serine acetyltransferase</fullName>
        <ecNumber evidence="1">2.3.1.30</ecNumber>
    </submittedName>
</protein>
<dbReference type="RefSeq" id="WP_119058974.1">
    <property type="nucleotide sequence ID" value="NZ_UNSC01000001.1"/>
</dbReference>
<reference evidence="1 2" key="1">
    <citation type="submission" date="2018-09" db="EMBL/GenBank/DDBJ databases">
        <authorList>
            <consortium name="Pathogen Informatics"/>
        </authorList>
    </citation>
    <scope>NUCLEOTIDE SEQUENCE [LARGE SCALE GENOMIC DNA]</scope>
    <source>
        <strain evidence="1 2">OH-22767</strain>
    </source>
</reference>
<dbReference type="Proteomes" id="UP000262142">
    <property type="component" value="Unassembled WGS sequence"/>
</dbReference>
<dbReference type="InterPro" id="IPR011004">
    <property type="entry name" value="Trimer_LpxA-like_sf"/>
</dbReference>
<evidence type="ECO:0000313" key="1">
    <source>
        <dbReference type="EMBL" id="SZD71396.1"/>
    </source>
</evidence>
<dbReference type="SUPFAM" id="SSF51161">
    <property type="entry name" value="Trimeric LpxA-like enzymes"/>
    <property type="match status" value="1"/>
</dbReference>
<keyword evidence="1" id="KW-0808">Transferase</keyword>
<dbReference type="EMBL" id="UNSC01000001">
    <property type="protein sequence ID" value="SZD71396.1"/>
    <property type="molecule type" value="Genomic_DNA"/>
</dbReference>
<dbReference type="OrthoDB" id="9814490at2"/>
<proteinExistence type="predicted"/>
<accession>A0A383TWN1</accession>
<gene>
    <name evidence="1" type="primary">cysE_1</name>
    <name evidence="1" type="ORF">SAMEA104719789_00495</name>
</gene>